<evidence type="ECO:0000256" key="4">
    <source>
        <dbReference type="ARBA" id="ARBA00022475"/>
    </source>
</evidence>
<feature type="transmembrane region" description="Helical" evidence="14">
    <location>
        <begin position="313"/>
        <end position="338"/>
    </location>
</feature>
<keyword evidence="10 14" id="KW-0472">Membrane</keyword>
<reference evidence="15 16" key="1">
    <citation type="submission" date="2016-07" db="EMBL/GenBank/DDBJ databases">
        <title>Draft Genome Sequence of Methylophaga muralis Bur 1.</title>
        <authorList>
            <person name="Vasilenko O.V."/>
            <person name="Doronina N.V."/>
            <person name="Shmareva M.N."/>
            <person name="Tarlachkov S.V."/>
            <person name="Mustakhimov I."/>
            <person name="Trotsenko Y.A."/>
        </authorList>
    </citation>
    <scope>NUCLEOTIDE SEQUENCE [LARGE SCALE GENOMIC DNA]</scope>
    <source>
        <strain evidence="15 16">Bur 1</strain>
    </source>
</reference>
<keyword evidence="5 14" id="KW-0812">Transmembrane</keyword>
<keyword evidence="4" id="KW-1003">Cell membrane</keyword>
<evidence type="ECO:0000256" key="10">
    <source>
        <dbReference type="ARBA" id="ARBA00023136"/>
    </source>
</evidence>
<dbReference type="STRING" id="291169.A9E74_02416"/>
<protein>
    <submittedName>
        <fullName evidence="15">Putative symporter YodF</fullName>
    </submittedName>
</protein>
<evidence type="ECO:0000256" key="11">
    <source>
        <dbReference type="ARBA" id="ARBA00023201"/>
    </source>
</evidence>
<feature type="transmembrane region" description="Helical" evidence="14">
    <location>
        <begin position="177"/>
        <end position="200"/>
    </location>
</feature>
<dbReference type="RefSeq" id="WP_069296803.1">
    <property type="nucleotide sequence ID" value="NZ_MCRI01000037.1"/>
</dbReference>
<feature type="transmembrane region" description="Helical" evidence="14">
    <location>
        <begin position="421"/>
        <end position="442"/>
    </location>
</feature>
<feature type="transmembrane region" description="Helical" evidence="14">
    <location>
        <begin position="58"/>
        <end position="87"/>
    </location>
</feature>
<feature type="transmembrane region" description="Helical" evidence="14">
    <location>
        <begin position="234"/>
        <end position="257"/>
    </location>
</feature>
<dbReference type="PROSITE" id="PS50283">
    <property type="entry name" value="NA_SOLUT_SYMP_3"/>
    <property type="match status" value="1"/>
</dbReference>
<evidence type="ECO:0000256" key="3">
    <source>
        <dbReference type="ARBA" id="ARBA00022448"/>
    </source>
</evidence>
<keyword evidence="9" id="KW-0406">Ion transport</keyword>
<feature type="transmembrane region" description="Helical" evidence="14">
    <location>
        <begin position="269"/>
        <end position="293"/>
    </location>
</feature>
<feature type="transmembrane region" description="Helical" evidence="14">
    <location>
        <begin position="448"/>
        <end position="467"/>
    </location>
</feature>
<evidence type="ECO:0000256" key="14">
    <source>
        <dbReference type="SAM" id="Phobius"/>
    </source>
</evidence>
<sequence length="496" mass="54396">MIPMLMLIGFFGLILWINRRQMGVDTLNDYATASHSIGVLGITLGFLATWYVGAGYTVFSGFAVSFGMIGMYVIPYGIITMLVMYLVAEKSFIWGKKYNIRTQSELLGLRYRSDTIRVLTGFAGVALSVPWLLMEWYTIGYVFNYATDGFISPLLGMIIGIFVVVFYVALGGMRSVITANIIQGLYMLIAGSAILLWVIYTQLGGIDGAMQRILEQSPEALTFPGPGWDMSPNYWMAIVITSGLGGFMWPWVYNKLFAADSIRTIKQSVLFAPTLGILSFGLLFLLAMALHPLPFAQQNPQEAMFWIHSQAGAWPLGFFAVLVMAASLGTVSSILNAMSTAISGDLAQVIKRDISEKTALQIARWSVVFMSIGALVGAYIREGQLVFLALMTYQGMIVLSPVVLLGLYWKRANKIGAVSGFLAGMTVSFGLTIIEPAFIITYGWTPGVYGFLTTLTIMLIAGFCRPVESHVEKLWQDIANAKATRPKSRLNSAKPA</sequence>
<accession>A0A1E3GP93</accession>
<comment type="catalytic activity">
    <reaction evidence="12">
        <text>L-proline(in) + Na(+)(in) = L-proline(out) + Na(+)(out)</text>
        <dbReference type="Rhea" id="RHEA:28967"/>
        <dbReference type="ChEBI" id="CHEBI:29101"/>
        <dbReference type="ChEBI" id="CHEBI:60039"/>
    </reaction>
</comment>
<dbReference type="PANTHER" id="PTHR48086:SF3">
    <property type="entry name" value="SODIUM_PROLINE SYMPORTER"/>
    <property type="match status" value="1"/>
</dbReference>
<organism evidence="15 16">
    <name type="scientific">Methylophaga muralis</name>
    <dbReference type="NCBI Taxonomy" id="291169"/>
    <lineage>
        <taxon>Bacteria</taxon>
        <taxon>Pseudomonadati</taxon>
        <taxon>Pseudomonadota</taxon>
        <taxon>Gammaproteobacteria</taxon>
        <taxon>Thiotrichales</taxon>
        <taxon>Piscirickettsiaceae</taxon>
        <taxon>Methylophaga</taxon>
    </lineage>
</organism>
<evidence type="ECO:0000256" key="12">
    <source>
        <dbReference type="ARBA" id="ARBA00033708"/>
    </source>
</evidence>
<evidence type="ECO:0000313" key="15">
    <source>
        <dbReference type="EMBL" id="ODN65850.1"/>
    </source>
</evidence>
<dbReference type="Pfam" id="PF00474">
    <property type="entry name" value="SSF"/>
    <property type="match status" value="1"/>
</dbReference>
<keyword evidence="3" id="KW-0813">Transport</keyword>
<evidence type="ECO:0000256" key="2">
    <source>
        <dbReference type="ARBA" id="ARBA00006434"/>
    </source>
</evidence>
<dbReference type="InterPro" id="IPR050277">
    <property type="entry name" value="Sodium:Solute_Symporter"/>
</dbReference>
<evidence type="ECO:0000256" key="7">
    <source>
        <dbReference type="ARBA" id="ARBA00022989"/>
    </source>
</evidence>
<keyword evidence="7 14" id="KW-1133">Transmembrane helix</keyword>
<dbReference type="PATRIC" id="fig|291169.3.peg.2436"/>
<evidence type="ECO:0000256" key="13">
    <source>
        <dbReference type="RuleBase" id="RU362091"/>
    </source>
</evidence>
<dbReference type="PANTHER" id="PTHR48086">
    <property type="entry name" value="SODIUM/PROLINE SYMPORTER-RELATED"/>
    <property type="match status" value="1"/>
</dbReference>
<evidence type="ECO:0000313" key="16">
    <source>
        <dbReference type="Proteomes" id="UP000094379"/>
    </source>
</evidence>
<keyword evidence="8" id="KW-0915">Sodium</keyword>
<dbReference type="GO" id="GO:0005886">
    <property type="term" value="C:plasma membrane"/>
    <property type="evidence" value="ECO:0007669"/>
    <property type="project" value="UniProtKB-SubCell"/>
</dbReference>
<dbReference type="AlphaFoldDB" id="A0A1E3GP93"/>
<evidence type="ECO:0000256" key="5">
    <source>
        <dbReference type="ARBA" id="ARBA00022692"/>
    </source>
</evidence>
<proteinExistence type="inferred from homology"/>
<evidence type="ECO:0000256" key="9">
    <source>
        <dbReference type="ARBA" id="ARBA00023065"/>
    </source>
</evidence>
<dbReference type="Proteomes" id="UP000094379">
    <property type="component" value="Unassembled WGS sequence"/>
</dbReference>
<keyword evidence="11" id="KW-0739">Sodium transport</keyword>
<comment type="caution">
    <text evidence="15">The sequence shown here is derived from an EMBL/GenBank/DDBJ whole genome shotgun (WGS) entry which is preliminary data.</text>
</comment>
<dbReference type="Gene3D" id="1.20.1730.10">
    <property type="entry name" value="Sodium/glucose cotransporter"/>
    <property type="match status" value="1"/>
</dbReference>
<gene>
    <name evidence="15" type="primary">yodF</name>
    <name evidence="15" type="ORF">A9E74_02416</name>
</gene>
<dbReference type="InterPro" id="IPR001734">
    <property type="entry name" value="Na/solute_symporter"/>
</dbReference>
<dbReference type="GO" id="GO:0015293">
    <property type="term" value="F:symporter activity"/>
    <property type="evidence" value="ECO:0007669"/>
    <property type="project" value="UniProtKB-KW"/>
</dbReference>
<feature type="transmembrane region" description="Helical" evidence="14">
    <location>
        <begin position="359"/>
        <end position="380"/>
    </location>
</feature>
<comment type="similarity">
    <text evidence="2 13">Belongs to the sodium:solute symporter (SSF) (TC 2.A.21) family.</text>
</comment>
<comment type="subcellular location">
    <subcellularLocation>
        <location evidence="1">Cell membrane</location>
        <topology evidence="1">Multi-pass membrane protein</topology>
    </subcellularLocation>
</comment>
<feature type="transmembrane region" description="Helical" evidence="14">
    <location>
        <begin position="150"/>
        <end position="170"/>
    </location>
</feature>
<keyword evidence="6" id="KW-0769">Symport</keyword>
<dbReference type="InterPro" id="IPR038377">
    <property type="entry name" value="Na/Glc_symporter_sf"/>
</dbReference>
<evidence type="ECO:0000256" key="1">
    <source>
        <dbReference type="ARBA" id="ARBA00004651"/>
    </source>
</evidence>
<feature type="transmembrane region" description="Helical" evidence="14">
    <location>
        <begin position="386"/>
        <end position="409"/>
    </location>
</feature>
<keyword evidence="16" id="KW-1185">Reference proteome</keyword>
<dbReference type="GO" id="GO:0006814">
    <property type="term" value="P:sodium ion transport"/>
    <property type="evidence" value="ECO:0007669"/>
    <property type="project" value="UniProtKB-KW"/>
</dbReference>
<evidence type="ECO:0000256" key="8">
    <source>
        <dbReference type="ARBA" id="ARBA00023053"/>
    </source>
</evidence>
<dbReference type="EMBL" id="MCRI01000037">
    <property type="protein sequence ID" value="ODN65850.1"/>
    <property type="molecule type" value="Genomic_DNA"/>
</dbReference>
<name>A0A1E3GP93_9GAMM</name>
<dbReference type="CDD" id="cd10322">
    <property type="entry name" value="SLC5sbd"/>
    <property type="match status" value="1"/>
</dbReference>
<feature type="transmembrane region" description="Helical" evidence="14">
    <location>
        <begin position="30"/>
        <end position="52"/>
    </location>
</feature>
<evidence type="ECO:0000256" key="6">
    <source>
        <dbReference type="ARBA" id="ARBA00022847"/>
    </source>
</evidence>
<feature type="transmembrane region" description="Helical" evidence="14">
    <location>
        <begin position="118"/>
        <end position="138"/>
    </location>
</feature>